<reference evidence="8" key="1">
    <citation type="submission" date="2022-07" db="EMBL/GenBank/DDBJ databases">
        <authorList>
            <person name="Trinca V."/>
            <person name="Uliana J.V.C."/>
            <person name="Torres T.T."/>
            <person name="Ward R.J."/>
            <person name="Monesi N."/>
        </authorList>
    </citation>
    <scope>NUCLEOTIDE SEQUENCE</scope>
    <source>
        <strain evidence="8">HSMRA1968</strain>
        <tissue evidence="8">Whole embryos</tissue>
    </source>
</reference>
<dbReference type="Proteomes" id="UP001151699">
    <property type="component" value="Chromosome B"/>
</dbReference>
<dbReference type="GO" id="GO:0007165">
    <property type="term" value="P:signal transduction"/>
    <property type="evidence" value="ECO:0007669"/>
    <property type="project" value="TreeGrafter"/>
</dbReference>
<feature type="transmembrane region" description="Helical" evidence="6">
    <location>
        <begin position="119"/>
        <end position="142"/>
    </location>
</feature>
<dbReference type="GO" id="GO:0008195">
    <property type="term" value="F:phosphatidate phosphatase activity"/>
    <property type="evidence" value="ECO:0007669"/>
    <property type="project" value="TreeGrafter"/>
</dbReference>
<dbReference type="PANTHER" id="PTHR10165:SF103">
    <property type="entry name" value="PHOSPHOLIPID PHOSPHATASE HOMOLOG 1.2 HOMOLOG"/>
    <property type="match status" value="1"/>
</dbReference>
<evidence type="ECO:0000256" key="3">
    <source>
        <dbReference type="ARBA" id="ARBA00022692"/>
    </source>
</evidence>
<keyword evidence="4 6" id="KW-1133">Transmembrane helix</keyword>
<dbReference type="GO" id="GO:0006644">
    <property type="term" value="P:phospholipid metabolic process"/>
    <property type="evidence" value="ECO:0007669"/>
    <property type="project" value="InterPro"/>
</dbReference>
<proteinExistence type="inferred from homology"/>
<evidence type="ECO:0000313" key="8">
    <source>
        <dbReference type="EMBL" id="KAJ6642835.1"/>
    </source>
</evidence>
<sequence>MVIHFIIIDGLKVLVGELRPHFLHTCQPDAFFNCSGSEFISDYTCTNTLDRQYFVRDSSKSFPSGHSSISFFEAIFMIWYLQRRMPHIRSHFLLLLLQVLLLFWACLCSASRITDHRHHWWDVLAGSALGIFFAVITCIFMCKDFKRKARTQEITLNGNGDNRHTSVRRLLSDNSVKDEVTMNHVVVT</sequence>
<dbReference type="Gene3D" id="1.20.144.10">
    <property type="entry name" value="Phosphatidic acid phosphatase type 2/haloperoxidase"/>
    <property type="match status" value="1"/>
</dbReference>
<dbReference type="InterPro" id="IPR000326">
    <property type="entry name" value="PAP2/HPO"/>
</dbReference>
<evidence type="ECO:0000256" key="1">
    <source>
        <dbReference type="ARBA" id="ARBA00004141"/>
    </source>
</evidence>
<feature type="transmembrane region" description="Helical" evidence="6">
    <location>
        <begin position="93"/>
        <end position="113"/>
    </location>
</feature>
<dbReference type="AlphaFoldDB" id="A0A9Q0S463"/>
<dbReference type="SMART" id="SM00014">
    <property type="entry name" value="acidPPc"/>
    <property type="match status" value="1"/>
</dbReference>
<dbReference type="OrthoDB" id="8907274at2759"/>
<keyword evidence="5 6" id="KW-0472">Membrane</keyword>
<comment type="subcellular location">
    <subcellularLocation>
        <location evidence="1">Membrane</location>
        <topology evidence="1">Multi-pass membrane protein</topology>
    </subcellularLocation>
</comment>
<comment type="caution">
    <text evidence="8">The sequence shown here is derived from an EMBL/GenBank/DDBJ whole genome shotgun (WGS) entry which is preliminary data.</text>
</comment>
<dbReference type="GO" id="GO:0046839">
    <property type="term" value="P:phospholipid dephosphorylation"/>
    <property type="evidence" value="ECO:0007669"/>
    <property type="project" value="TreeGrafter"/>
</dbReference>
<dbReference type="PANTHER" id="PTHR10165">
    <property type="entry name" value="LIPID PHOSPHATE PHOSPHATASE"/>
    <property type="match status" value="1"/>
</dbReference>
<accession>A0A9Q0S463</accession>
<dbReference type="InterPro" id="IPR043216">
    <property type="entry name" value="PAP-like"/>
</dbReference>
<protein>
    <submittedName>
        <fullName evidence="8">Phosphatidate phosphatase</fullName>
    </submittedName>
</protein>
<keyword evidence="9" id="KW-1185">Reference proteome</keyword>
<gene>
    <name evidence="8" type="primary">wun_0</name>
    <name evidence="8" type="ORF">Bhyg_07789</name>
</gene>
<feature type="domain" description="Phosphatidic acid phosphatase type 2/haloperoxidase" evidence="7">
    <location>
        <begin position="1"/>
        <end position="138"/>
    </location>
</feature>
<dbReference type="Pfam" id="PF01569">
    <property type="entry name" value="PAP2"/>
    <property type="match status" value="1"/>
</dbReference>
<evidence type="ECO:0000256" key="5">
    <source>
        <dbReference type="ARBA" id="ARBA00023136"/>
    </source>
</evidence>
<name>A0A9Q0S463_9DIPT</name>
<evidence type="ECO:0000256" key="4">
    <source>
        <dbReference type="ARBA" id="ARBA00022989"/>
    </source>
</evidence>
<dbReference type="SUPFAM" id="SSF48317">
    <property type="entry name" value="Acid phosphatase/Vanadium-dependent haloperoxidase"/>
    <property type="match status" value="1"/>
</dbReference>
<evidence type="ECO:0000256" key="2">
    <source>
        <dbReference type="ARBA" id="ARBA00008816"/>
    </source>
</evidence>
<dbReference type="InterPro" id="IPR036938">
    <property type="entry name" value="PAP2/HPO_sf"/>
</dbReference>
<evidence type="ECO:0000256" key="6">
    <source>
        <dbReference type="SAM" id="Phobius"/>
    </source>
</evidence>
<dbReference type="GO" id="GO:0005886">
    <property type="term" value="C:plasma membrane"/>
    <property type="evidence" value="ECO:0007669"/>
    <property type="project" value="TreeGrafter"/>
</dbReference>
<dbReference type="EMBL" id="WJQU01000002">
    <property type="protein sequence ID" value="KAJ6642835.1"/>
    <property type="molecule type" value="Genomic_DNA"/>
</dbReference>
<comment type="similarity">
    <text evidence="2">Belongs to the PA-phosphatase related phosphoesterase family.</text>
</comment>
<evidence type="ECO:0000313" key="9">
    <source>
        <dbReference type="Proteomes" id="UP001151699"/>
    </source>
</evidence>
<keyword evidence="3 6" id="KW-0812">Transmembrane</keyword>
<organism evidence="8 9">
    <name type="scientific">Pseudolycoriella hygida</name>
    <dbReference type="NCBI Taxonomy" id="35572"/>
    <lineage>
        <taxon>Eukaryota</taxon>
        <taxon>Metazoa</taxon>
        <taxon>Ecdysozoa</taxon>
        <taxon>Arthropoda</taxon>
        <taxon>Hexapoda</taxon>
        <taxon>Insecta</taxon>
        <taxon>Pterygota</taxon>
        <taxon>Neoptera</taxon>
        <taxon>Endopterygota</taxon>
        <taxon>Diptera</taxon>
        <taxon>Nematocera</taxon>
        <taxon>Sciaroidea</taxon>
        <taxon>Sciaridae</taxon>
        <taxon>Pseudolycoriella</taxon>
    </lineage>
</organism>
<evidence type="ECO:0000259" key="7">
    <source>
        <dbReference type="SMART" id="SM00014"/>
    </source>
</evidence>